<protein>
    <recommendedName>
        <fullName evidence="1">PIN domain-containing protein</fullName>
    </recommendedName>
</protein>
<evidence type="ECO:0000259" key="1">
    <source>
        <dbReference type="Pfam" id="PF01850"/>
    </source>
</evidence>
<dbReference type="OrthoDB" id="9811788at2"/>
<organism evidence="2 3">
    <name type="scientific">Algoriphagus hitonicola</name>
    <dbReference type="NCBI Taxonomy" id="435880"/>
    <lineage>
        <taxon>Bacteria</taxon>
        <taxon>Pseudomonadati</taxon>
        <taxon>Bacteroidota</taxon>
        <taxon>Cytophagia</taxon>
        <taxon>Cytophagales</taxon>
        <taxon>Cyclobacteriaceae</taxon>
        <taxon>Algoriphagus</taxon>
    </lineage>
</organism>
<dbReference type="Pfam" id="PF01850">
    <property type="entry name" value="PIN"/>
    <property type="match status" value="1"/>
</dbReference>
<keyword evidence="3" id="KW-1185">Reference proteome</keyword>
<accession>A0A1I2ULA2</accession>
<dbReference type="RefSeq" id="WP_092791829.1">
    <property type="nucleotide sequence ID" value="NZ_FOPC01000008.1"/>
</dbReference>
<dbReference type="InterPro" id="IPR002716">
    <property type="entry name" value="PIN_dom"/>
</dbReference>
<reference evidence="3" key="1">
    <citation type="submission" date="2016-10" db="EMBL/GenBank/DDBJ databases">
        <authorList>
            <person name="Varghese N."/>
            <person name="Submissions S."/>
        </authorList>
    </citation>
    <scope>NUCLEOTIDE SEQUENCE [LARGE SCALE GENOMIC DNA]</scope>
    <source>
        <strain evidence="3">DSM 19315</strain>
    </source>
</reference>
<dbReference type="SUPFAM" id="SSF88723">
    <property type="entry name" value="PIN domain-like"/>
    <property type="match status" value="1"/>
</dbReference>
<dbReference type="Gene3D" id="3.40.50.1010">
    <property type="entry name" value="5'-nuclease"/>
    <property type="match status" value="1"/>
</dbReference>
<name>A0A1I2ULA2_9BACT</name>
<dbReference type="AlphaFoldDB" id="A0A1I2ULA2"/>
<dbReference type="STRING" id="435880.SAMN04487988_10814"/>
<proteinExistence type="predicted"/>
<gene>
    <name evidence="2" type="ORF">SAMN04487988_10814</name>
</gene>
<dbReference type="InterPro" id="IPR029060">
    <property type="entry name" value="PIN-like_dom_sf"/>
</dbReference>
<evidence type="ECO:0000313" key="3">
    <source>
        <dbReference type="Proteomes" id="UP000199642"/>
    </source>
</evidence>
<evidence type="ECO:0000313" key="2">
    <source>
        <dbReference type="EMBL" id="SFG77944.1"/>
    </source>
</evidence>
<feature type="domain" description="PIN" evidence="1">
    <location>
        <begin position="4"/>
        <end position="117"/>
    </location>
</feature>
<dbReference type="Proteomes" id="UP000199642">
    <property type="component" value="Unassembled WGS sequence"/>
</dbReference>
<dbReference type="EMBL" id="FOPC01000008">
    <property type="protein sequence ID" value="SFG77944.1"/>
    <property type="molecule type" value="Genomic_DNA"/>
</dbReference>
<sequence length="139" mass="16182">MRGVLFDTSIWIEYFKANPDYFPACQRFLEERSVWTLDIIFGELVQGAKGKRELEILDIVYQNTPKIKDSNLGYHAGLFSQKYQLINHGIGLIDSVIILACLENRLQLWSLDKKINRFLEESFSIYVFDPKGSQPLRSF</sequence>